<dbReference type="EMBL" id="KZ613472">
    <property type="protein sequence ID" value="PMD24450.1"/>
    <property type="molecule type" value="Genomic_DNA"/>
</dbReference>
<evidence type="ECO:0000313" key="1">
    <source>
        <dbReference type="EMBL" id="PMD24450.1"/>
    </source>
</evidence>
<dbReference type="InterPro" id="IPR022085">
    <property type="entry name" value="OpdG"/>
</dbReference>
<protein>
    <submittedName>
        <fullName evidence="1">Uncharacterized protein</fullName>
    </submittedName>
</protein>
<dbReference type="Pfam" id="PF12311">
    <property type="entry name" value="DUF3632"/>
    <property type="match status" value="1"/>
</dbReference>
<accession>A0A2J6QDW0</accession>
<dbReference type="PANTHER" id="PTHR38797:SF4">
    <property type="entry name" value="NUCLEAR PORE COMPLEX PROTEIN NUP85"/>
    <property type="match status" value="1"/>
</dbReference>
<dbReference type="Proteomes" id="UP000235672">
    <property type="component" value="Unassembled WGS sequence"/>
</dbReference>
<sequence length="241" mass="27592">MGEMSQPHEGGVNSEQPWIAFLDAQLAASDPHPVEYSLFKLLRSVLLSTDQAAIAEAAQQVDSYYHDEYLPYEMRFEDDKGMGGFLNSLYELIYDLARLITFNNSLQGVLIQLIVELRNLPPKLLKIWNEDSLVYIRDPIFPSLMEDNWNGNFPHSYKNDERLERECTEWVNFSAFLARCIQAGLNDQPPGGYKYPSVDIPKGLEEDHLKSVKRNCFVMVAIQYIILSGPKLEHECIGRDT</sequence>
<dbReference type="OrthoDB" id="3350591at2759"/>
<gene>
    <name evidence="1" type="ORF">NA56DRAFT_700082</name>
</gene>
<keyword evidence="2" id="KW-1185">Reference proteome</keyword>
<reference evidence="1 2" key="1">
    <citation type="submission" date="2016-05" db="EMBL/GenBank/DDBJ databases">
        <title>A degradative enzymes factory behind the ericoid mycorrhizal symbiosis.</title>
        <authorList>
            <consortium name="DOE Joint Genome Institute"/>
            <person name="Martino E."/>
            <person name="Morin E."/>
            <person name="Grelet G."/>
            <person name="Kuo A."/>
            <person name="Kohler A."/>
            <person name="Daghino S."/>
            <person name="Barry K."/>
            <person name="Choi C."/>
            <person name="Cichocki N."/>
            <person name="Clum A."/>
            <person name="Copeland A."/>
            <person name="Hainaut M."/>
            <person name="Haridas S."/>
            <person name="Labutti K."/>
            <person name="Lindquist E."/>
            <person name="Lipzen A."/>
            <person name="Khouja H.-R."/>
            <person name="Murat C."/>
            <person name="Ohm R."/>
            <person name="Olson A."/>
            <person name="Spatafora J."/>
            <person name="Veneault-Fourrey C."/>
            <person name="Henrissat B."/>
            <person name="Grigoriev I."/>
            <person name="Martin F."/>
            <person name="Perotto S."/>
        </authorList>
    </citation>
    <scope>NUCLEOTIDE SEQUENCE [LARGE SCALE GENOMIC DNA]</scope>
    <source>
        <strain evidence="1 2">UAMH 7357</strain>
    </source>
</reference>
<proteinExistence type="predicted"/>
<dbReference type="AlphaFoldDB" id="A0A2J6QDW0"/>
<dbReference type="PANTHER" id="PTHR38797">
    <property type="entry name" value="NUCLEAR PORE COMPLEX PROTEIN NUP85-RELATED"/>
    <property type="match status" value="1"/>
</dbReference>
<organism evidence="1 2">
    <name type="scientific">Hyaloscypha hepaticicola</name>
    <dbReference type="NCBI Taxonomy" id="2082293"/>
    <lineage>
        <taxon>Eukaryota</taxon>
        <taxon>Fungi</taxon>
        <taxon>Dikarya</taxon>
        <taxon>Ascomycota</taxon>
        <taxon>Pezizomycotina</taxon>
        <taxon>Leotiomycetes</taxon>
        <taxon>Helotiales</taxon>
        <taxon>Hyaloscyphaceae</taxon>
        <taxon>Hyaloscypha</taxon>
    </lineage>
</organism>
<dbReference type="InterPro" id="IPR053204">
    <property type="entry name" value="Oxopyrrolidines_Biosynth-assoc"/>
</dbReference>
<evidence type="ECO:0000313" key="2">
    <source>
        <dbReference type="Proteomes" id="UP000235672"/>
    </source>
</evidence>
<dbReference type="STRING" id="1745343.A0A2J6QDW0"/>
<name>A0A2J6QDW0_9HELO</name>